<dbReference type="Proteomes" id="UP000325313">
    <property type="component" value="Unassembled WGS sequence"/>
</dbReference>
<evidence type="ECO:0000313" key="1">
    <source>
        <dbReference type="EMBL" id="KAA1131120.1"/>
    </source>
</evidence>
<sequence>MDIYVYWVDGFMVAPYALCPRHDPARTIHRGHAHNMIRGEAHITSWADIGI</sequence>
<evidence type="ECO:0000313" key="2">
    <source>
        <dbReference type="Proteomes" id="UP000325313"/>
    </source>
</evidence>
<name>A0A5B0RZF4_PUCGR</name>
<comment type="caution">
    <text evidence="1">The sequence shown here is derived from an EMBL/GenBank/DDBJ whole genome shotgun (WGS) entry which is preliminary data.</text>
</comment>
<proteinExistence type="predicted"/>
<reference evidence="1 2" key="1">
    <citation type="submission" date="2019-05" db="EMBL/GenBank/DDBJ databases">
        <title>Emergence of the Ug99 lineage of the wheat stem rust pathogen through somatic hybridization.</title>
        <authorList>
            <person name="Li F."/>
            <person name="Upadhyaya N.M."/>
            <person name="Sperschneider J."/>
            <person name="Matny O."/>
            <person name="Nguyen-Phuc H."/>
            <person name="Mago R."/>
            <person name="Raley C."/>
            <person name="Miller M.E."/>
            <person name="Silverstein K.A.T."/>
            <person name="Henningsen E."/>
            <person name="Hirsch C.D."/>
            <person name="Visser B."/>
            <person name="Pretorius Z.A."/>
            <person name="Steffenson B.J."/>
            <person name="Schwessinger B."/>
            <person name="Dodds P.N."/>
            <person name="Figueroa M."/>
        </authorList>
    </citation>
    <scope>NUCLEOTIDE SEQUENCE [LARGE SCALE GENOMIC DNA]</scope>
    <source>
        <strain evidence="1 2">Ug99</strain>
    </source>
</reference>
<organism evidence="1 2">
    <name type="scientific">Puccinia graminis f. sp. tritici</name>
    <dbReference type="NCBI Taxonomy" id="56615"/>
    <lineage>
        <taxon>Eukaryota</taxon>
        <taxon>Fungi</taxon>
        <taxon>Dikarya</taxon>
        <taxon>Basidiomycota</taxon>
        <taxon>Pucciniomycotina</taxon>
        <taxon>Pucciniomycetes</taxon>
        <taxon>Pucciniales</taxon>
        <taxon>Pucciniaceae</taxon>
        <taxon>Puccinia</taxon>
    </lineage>
</organism>
<dbReference type="EMBL" id="VDEP01000104">
    <property type="protein sequence ID" value="KAA1131120.1"/>
    <property type="molecule type" value="Genomic_DNA"/>
</dbReference>
<dbReference type="AlphaFoldDB" id="A0A5B0RZF4"/>
<protein>
    <submittedName>
        <fullName evidence="1">Uncharacterized protein</fullName>
    </submittedName>
</protein>
<gene>
    <name evidence="1" type="ORF">PGTUg99_011219</name>
</gene>
<accession>A0A5B0RZF4</accession>